<proteinExistence type="predicted"/>
<evidence type="ECO:0000313" key="2">
    <source>
        <dbReference type="Proteomes" id="UP001652661"/>
    </source>
</evidence>
<dbReference type="OrthoDB" id="7837946at2759"/>
<dbReference type="GeneID" id="108086171"/>
<dbReference type="PANTHER" id="PTHR20898:SF0">
    <property type="entry name" value="DAEDALUS ON 3-RELATED"/>
    <property type="match status" value="1"/>
</dbReference>
<protein>
    <submittedName>
        <fullName evidence="3">Uncharacterized protein</fullName>
    </submittedName>
</protein>
<feature type="chain" id="PRO_5027582165" evidence="1">
    <location>
        <begin position="20"/>
        <end position="188"/>
    </location>
</feature>
<gene>
    <name evidence="3" type="primary">LOC108086171</name>
</gene>
<evidence type="ECO:0000256" key="1">
    <source>
        <dbReference type="SAM" id="SignalP"/>
    </source>
</evidence>
<accession>A0A6P4JCB7</accession>
<organism evidence="2 3">
    <name type="scientific">Drosophila kikkawai</name>
    <name type="common">Fruit fly</name>
    <dbReference type="NCBI Taxonomy" id="30033"/>
    <lineage>
        <taxon>Eukaryota</taxon>
        <taxon>Metazoa</taxon>
        <taxon>Ecdysozoa</taxon>
        <taxon>Arthropoda</taxon>
        <taxon>Hexapoda</taxon>
        <taxon>Insecta</taxon>
        <taxon>Pterygota</taxon>
        <taxon>Neoptera</taxon>
        <taxon>Endopterygota</taxon>
        <taxon>Diptera</taxon>
        <taxon>Brachycera</taxon>
        <taxon>Muscomorpha</taxon>
        <taxon>Ephydroidea</taxon>
        <taxon>Drosophilidae</taxon>
        <taxon>Drosophila</taxon>
        <taxon>Sophophora</taxon>
    </lineage>
</organism>
<reference evidence="2" key="1">
    <citation type="submission" date="2025-05" db="UniProtKB">
        <authorList>
            <consortium name="RefSeq"/>
        </authorList>
    </citation>
    <scope>NUCLEOTIDE SEQUENCE [LARGE SCALE GENOMIC DNA]</scope>
    <source>
        <strain evidence="2">14028-0561.14</strain>
    </source>
</reference>
<dbReference type="AlphaFoldDB" id="A0A6P4JCB7"/>
<dbReference type="RefSeq" id="XP_017038525.1">
    <property type="nucleotide sequence ID" value="XM_017183036.1"/>
</dbReference>
<dbReference type="InterPro" id="IPR010512">
    <property type="entry name" value="DUF1091"/>
</dbReference>
<feature type="signal peptide" evidence="1">
    <location>
        <begin position="1"/>
        <end position="19"/>
    </location>
</feature>
<dbReference type="SMART" id="SM00697">
    <property type="entry name" value="DM8"/>
    <property type="match status" value="1"/>
</dbReference>
<keyword evidence="2" id="KW-1185">Reference proteome</keyword>
<sequence length="188" mass="22334">MRFWIRLIWQFLIFKFVISEGRNFRVIFDNISISNVDPEVFEKFDCQLYQINNRSFVDTSHIFKETVTDLKVHAALDFWKAKSPKMTLYDLEFDGCHFLQNVHKNRLFNIYAKTLKKYSNISFKCPFQANVLYAVRNMTMNEQDFPSFVPLGKFRSLIEYSVNQKLSSRVFVNGKIISYSTDPFKISK</sequence>
<dbReference type="Pfam" id="PF06477">
    <property type="entry name" value="DUF1091"/>
    <property type="match status" value="1"/>
</dbReference>
<dbReference type="PANTHER" id="PTHR20898">
    <property type="entry name" value="DAEDALUS ON 3-RELATED-RELATED"/>
    <property type="match status" value="1"/>
</dbReference>
<evidence type="ECO:0000313" key="3">
    <source>
        <dbReference type="RefSeq" id="XP_017038525.1"/>
    </source>
</evidence>
<name>A0A6P4JCB7_DROKI</name>
<keyword evidence="1" id="KW-0732">Signal</keyword>
<reference evidence="3" key="2">
    <citation type="submission" date="2025-08" db="UniProtKB">
        <authorList>
            <consortium name="RefSeq"/>
        </authorList>
    </citation>
    <scope>IDENTIFICATION</scope>
    <source>
        <strain evidence="3">14028-0561.14</strain>
        <tissue evidence="3">Whole fly</tissue>
    </source>
</reference>
<dbReference type="Proteomes" id="UP001652661">
    <property type="component" value="Chromosome 2R"/>
</dbReference>